<comment type="similarity">
    <text evidence="2 6">Belongs to the bacterial solute-binding protein 3 family.</text>
</comment>
<comment type="subcellular location">
    <subcellularLocation>
        <location evidence="1">Cell membrane</location>
        <topology evidence="1">Lipid-anchor</topology>
    </subcellularLocation>
</comment>
<keyword evidence="3 7" id="KW-0732">Signal</keyword>
<sequence>MKKWLLLLVAACITFALSACGSSNSGSEGGKKKLIMGTSADYKPFEYKEGDNIVGFDVELAKALAKKAGYEIEVQDMDFNSLITALKSKQVDLVLSGMTPTPERKKQVDFSDVYYTANHMIVSKKDSGIQSLKDLKGKTVGVQLGSIQEEKGKELSPEYGFKTEDRNRISDLVQEIKSDRFDAAIIEDIVAEGYFKSNDDLQGFVIPDAKAEEAGSAIAFRKDSELTDKFNKALKEMEDNGELEKLKKKWFTGEK</sequence>
<evidence type="ECO:0000256" key="1">
    <source>
        <dbReference type="ARBA" id="ARBA00004193"/>
    </source>
</evidence>
<dbReference type="PANTHER" id="PTHR35936">
    <property type="entry name" value="MEMBRANE-BOUND LYTIC MUREIN TRANSGLYCOSYLASE F"/>
    <property type="match status" value="1"/>
</dbReference>
<dbReference type="EMBL" id="LJZV01000012">
    <property type="protein sequence ID" value="KZD91645.1"/>
    <property type="molecule type" value="Genomic_DNA"/>
</dbReference>
<dbReference type="GO" id="GO:0015276">
    <property type="term" value="F:ligand-gated monoatomic ion channel activity"/>
    <property type="evidence" value="ECO:0007669"/>
    <property type="project" value="InterPro"/>
</dbReference>
<reference evidence="10 12" key="1">
    <citation type="submission" date="2014-12" db="EMBL/GenBank/DDBJ databases">
        <title>Comparative genome analysis of Bacillus coagulans HM-08, Clostridium butyricum HM-68, Bacillus subtilis HM-66 and Bacillus licheniformis BL-09.</title>
        <authorList>
            <person name="Zhang H."/>
        </authorList>
    </citation>
    <scope>NUCLEOTIDE SEQUENCE [LARGE SCALE GENOMIC DNA]</scope>
    <source>
        <strain evidence="10 12">HM-66</strain>
    </source>
</reference>
<dbReference type="PROSITE" id="PS01039">
    <property type="entry name" value="SBP_BACTERIAL_3"/>
    <property type="match status" value="1"/>
</dbReference>
<dbReference type="RefSeq" id="WP_003230337.1">
    <property type="nucleotide sequence ID" value="NZ_BAABSX010000004.1"/>
</dbReference>
<evidence type="ECO:0000256" key="4">
    <source>
        <dbReference type="ARBA" id="ARBA00023139"/>
    </source>
</evidence>
<evidence type="ECO:0000259" key="8">
    <source>
        <dbReference type="SMART" id="SM00062"/>
    </source>
</evidence>
<name>A0A0D1KRM4_BACIU</name>
<dbReference type="CDD" id="cd13628">
    <property type="entry name" value="PBP2_Ala"/>
    <property type="match status" value="1"/>
</dbReference>
<dbReference type="SMART" id="SM00079">
    <property type="entry name" value="PBPe"/>
    <property type="match status" value="1"/>
</dbReference>
<dbReference type="InterPro" id="IPR001638">
    <property type="entry name" value="Solute-binding_3/MltF_N"/>
</dbReference>
<keyword evidence="4" id="KW-0564">Palmitate</keyword>
<feature type="signal peptide" evidence="7">
    <location>
        <begin position="1"/>
        <end position="21"/>
    </location>
</feature>
<evidence type="ECO:0000313" key="10">
    <source>
        <dbReference type="EMBL" id="KIU11570.1"/>
    </source>
</evidence>
<evidence type="ECO:0000256" key="5">
    <source>
        <dbReference type="ARBA" id="ARBA00023288"/>
    </source>
</evidence>
<feature type="domain" description="Ionotropic glutamate receptor C-terminal" evidence="9">
    <location>
        <begin position="33"/>
        <end position="253"/>
    </location>
</feature>
<proteinExistence type="inferred from homology"/>
<dbReference type="Proteomes" id="UP000032247">
    <property type="component" value="Unassembled WGS sequence"/>
</dbReference>
<feature type="domain" description="Solute-binding protein family 3/N-terminal" evidence="8">
    <location>
        <begin position="33"/>
        <end position="254"/>
    </location>
</feature>
<dbReference type="PATRIC" id="fig|1423.134.peg.411"/>
<gene>
    <name evidence="11" type="ORF">B4122_2287</name>
    <name evidence="10" type="ORF">SC09_Contig24orf00596</name>
</gene>
<evidence type="ECO:0000313" key="12">
    <source>
        <dbReference type="Proteomes" id="UP000032247"/>
    </source>
</evidence>
<reference evidence="11 13" key="2">
    <citation type="submission" date="2015-09" db="EMBL/GenBank/DDBJ databases">
        <title>Spore heat resistance.</title>
        <authorList>
            <person name="Boekhorst J."/>
            <person name="Berendsen E.M."/>
            <person name="Wells-Bennik M.H."/>
            <person name="Kuipers O.P."/>
        </authorList>
    </citation>
    <scope>NUCLEOTIDE SEQUENCE [LARGE SCALE GENOMIC DNA]</scope>
    <source>
        <strain evidence="11 13">B4122</strain>
    </source>
</reference>
<dbReference type="PROSITE" id="PS51257">
    <property type="entry name" value="PROKAR_LIPOPROTEIN"/>
    <property type="match status" value="1"/>
</dbReference>
<evidence type="ECO:0000313" key="13">
    <source>
        <dbReference type="Proteomes" id="UP000076442"/>
    </source>
</evidence>
<evidence type="ECO:0000259" key="9">
    <source>
        <dbReference type="SMART" id="SM00079"/>
    </source>
</evidence>
<evidence type="ECO:0000256" key="3">
    <source>
        <dbReference type="ARBA" id="ARBA00022729"/>
    </source>
</evidence>
<evidence type="ECO:0000256" key="2">
    <source>
        <dbReference type="ARBA" id="ARBA00010333"/>
    </source>
</evidence>
<dbReference type="Proteomes" id="UP000076442">
    <property type="component" value="Unassembled WGS sequence"/>
</dbReference>
<evidence type="ECO:0000256" key="7">
    <source>
        <dbReference type="SAM" id="SignalP"/>
    </source>
</evidence>
<evidence type="ECO:0000256" key="6">
    <source>
        <dbReference type="RuleBase" id="RU003744"/>
    </source>
</evidence>
<dbReference type="STRING" id="483913.AN935_11840"/>
<dbReference type="PANTHER" id="PTHR35936:SF17">
    <property type="entry name" value="ARGININE-BINDING EXTRACELLULAR PROTEIN ARTP"/>
    <property type="match status" value="1"/>
</dbReference>
<dbReference type="SUPFAM" id="SSF53850">
    <property type="entry name" value="Periplasmic binding protein-like II"/>
    <property type="match status" value="1"/>
</dbReference>
<protein>
    <submittedName>
        <fullName evidence="11">Amino acid ABC transporter amino acid-binding protein</fullName>
    </submittedName>
</protein>
<dbReference type="Gene3D" id="3.40.190.10">
    <property type="entry name" value="Periplasmic binding protein-like II"/>
    <property type="match status" value="2"/>
</dbReference>
<evidence type="ECO:0000313" key="11">
    <source>
        <dbReference type="EMBL" id="KZD91645.1"/>
    </source>
</evidence>
<dbReference type="InterPro" id="IPR018313">
    <property type="entry name" value="SBP_3_CS"/>
</dbReference>
<dbReference type="InterPro" id="IPR001320">
    <property type="entry name" value="Iontro_rcpt_C"/>
</dbReference>
<feature type="chain" id="PRO_5041159860" evidence="7">
    <location>
        <begin position="22"/>
        <end position="255"/>
    </location>
</feature>
<comment type="caution">
    <text evidence="10">The sequence shown here is derived from an EMBL/GenBank/DDBJ whole genome shotgun (WGS) entry which is preliminary data.</text>
</comment>
<accession>A0A0D1KRM4</accession>
<dbReference type="EMBL" id="JXBC01000003">
    <property type="protein sequence ID" value="KIU11570.1"/>
    <property type="molecule type" value="Genomic_DNA"/>
</dbReference>
<keyword evidence="5" id="KW-0449">Lipoprotein</keyword>
<dbReference type="Pfam" id="PF00497">
    <property type="entry name" value="SBP_bac_3"/>
    <property type="match status" value="1"/>
</dbReference>
<dbReference type="SMART" id="SM00062">
    <property type="entry name" value="PBPb"/>
    <property type="match status" value="1"/>
</dbReference>
<dbReference type="AlphaFoldDB" id="A0A0D1KRM4"/>
<organism evidence="10 12">
    <name type="scientific">Bacillus subtilis</name>
    <dbReference type="NCBI Taxonomy" id="1423"/>
    <lineage>
        <taxon>Bacteria</taxon>
        <taxon>Bacillati</taxon>
        <taxon>Bacillota</taxon>
        <taxon>Bacilli</taxon>
        <taxon>Bacillales</taxon>
        <taxon>Bacillaceae</taxon>
        <taxon>Bacillus</taxon>
    </lineage>
</organism>
<dbReference type="GO" id="GO:0005886">
    <property type="term" value="C:plasma membrane"/>
    <property type="evidence" value="ECO:0007669"/>
    <property type="project" value="UniProtKB-SubCell"/>
</dbReference>